<comment type="catalytic activity">
    <reaction evidence="14">
        <text>NAD(+) + NADPH + H(+)(in) = NADH + NADP(+) + H(+)(out)</text>
        <dbReference type="Rhea" id="RHEA:47992"/>
        <dbReference type="ChEBI" id="CHEBI:15378"/>
        <dbReference type="ChEBI" id="CHEBI:57540"/>
        <dbReference type="ChEBI" id="CHEBI:57783"/>
        <dbReference type="ChEBI" id="CHEBI:57945"/>
        <dbReference type="ChEBI" id="CHEBI:58349"/>
        <dbReference type="EC" id="7.1.1.1"/>
    </reaction>
</comment>
<dbReference type="SUPFAM" id="SSF52283">
    <property type="entry name" value="Formate/glycerate dehydrogenase catalytic domain-like"/>
    <property type="match status" value="1"/>
</dbReference>
<dbReference type="PANTHER" id="PTHR10160">
    <property type="entry name" value="NAD(P) TRANSHYDROGENASE"/>
    <property type="match status" value="1"/>
</dbReference>
<protein>
    <recommendedName>
        <fullName evidence="4">proton-translocating NAD(P)(+) transhydrogenase</fullName>
        <ecNumber evidence="4">7.1.1.1</ecNumber>
    </recommendedName>
</protein>
<evidence type="ECO:0000256" key="4">
    <source>
        <dbReference type="ARBA" id="ARBA00012943"/>
    </source>
</evidence>
<organism evidence="18 19">
    <name type="scientific">Ornithinibacter aureus</name>
    <dbReference type="NCBI Taxonomy" id="622664"/>
    <lineage>
        <taxon>Bacteria</taxon>
        <taxon>Bacillati</taxon>
        <taxon>Actinomycetota</taxon>
        <taxon>Actinomycetes</taxon>
        <taxon>Micrococcales</taxon>
        <taxon>Intrasporangiaceae</taxon>
        <taxon>Ornithinibacter</taxon>
    </lineage>
</organism>
<feature type="domain" description="Alanine dehydrogenase/pyridine nucleotide transhydrogenase NAD(H)-binding" evidence="16">
    <location>
        <begin position="145"/>
        <end position="310"/>
    </location>
</feature>
<keyword evidence="19" id="KW-1185">Reference proteome</keyword>
<evidence type="ECO:0000259" key="17">
    <source>
        <dbReference type="SMART" id="SM01003"/>
    </source>
</evidence>
<evidence type="ECO:0000256" key="14">
    <source>
        <dbReference type="ARBA" id="ARBA00048202"/>
    </source>
</evidence>
<dbReference type="Pfam" id="PF05222">
    <property type="entry name" value="AlaDh_PNT_N"/>
    <property type="match status" value="1"/>
</dbReference>
<evidence type="ECO:0000256" key="9">
    <source>
        <dbReference type="ARBA" id="ARBA00022857"/>
    </source>
</evidence>
<dbReference type="InterPro" id="IPR007886">
    <property type="entry name" value="AlaDH/PNT_N"/>
</dbReference>
<keyword evidence="13 15" id="KW-0472">Membrane</keyword>
<feature type="transmembrane region" description="Helical" evidence="15">
    <location>
        <begin position="450"/>
        <end position="471"/>
    </location>
</feature>
<dbReference type="InterPro" id="IPR008143">
    <property type="entry name" value="Ala_DH/PNT_CS2"/>
</dbReference>
<evidence type="ECO:0000256" key="8">
    <source>
        <dbReference type="ARBA" id="ARBA00022741"/>
    </source>
</evidence>
<evidence type="ECO:0000313" key="19">
    <source>
        <dbReference type="Proteomes" id="UP001500390"/>
    </source>
</evidence>
<keyword evidence="11 15" id="KW-1133">Transmembrane helix</keyword>
<keyword evidence="5" id="KW-1003">Cell membrane</keyword>
<comment type="function">
    <text evidence="1">The transhydrogenation between NADH and NADP is coupled to respiration and ATP hydrolysis and functions as a proton pump across the membrane.</text>
</comment>
<evidence type="ECO:0000256" key="2">
    <source>
        <dbReference type="ARBA" id="ARBA00004429"/>
    </source>
</evidence>
<dbReference type="PANTHER" id="PTHR10160:SF19">
    <property type="entry name" value="PROTON-TRANSLOCATING NAD(P)(+) TRANSHYDROGENASE"/>
    <property type="match status" value="1"/>
</dbReference>
<dbReference type="Gene3D" id="3.40.50.720">
    <property type="entry name" value="NAD(P)-binding Rossmann-like Domain"/>
    <property type="match status" value="2"/>
</dbReference>
<feature type="domain" description="Alanine dehydrogenase/pyridine nucleotide transhydrogenase N-terminal" evidence="17">
    <location>
        <begin position="4"/>
        <end position="136"/>
    </location>
</feature>
<dbReference type="InterPro" id="IPR024605">
    <property type="entry name" value="NADP_transhyd_a_C"/>
</dbReference>
<dbReference type="EMBL" id="BAABFX010000022">
    <property type="protein sequence ID" value="GAA4393540.1"/>
    <property type="molecule type" value="Genomic_DNA"/>
</dbReference>
<dbReference type="NCBIfam" id="TIGR00561">
    <property type="entry name" value="pntA"/>
    <property type="match status" value="1"/>
</dbReference>
<dbReference type="CDD" id="cd05304">
    <property type="entry name" value="Rubrum_tdh"/>
    <property type="match status" value="1"/>
</dbReference>
<proteinExistence type="inferred from homology"/>
<reference evidence="19" key="1">
    <citation type="journal article" date="2019" name="Int. J. Syst. Evol. Microbiol.">
        <title>The Global Catalogue of Microorganisms (GCM) 10K type strain sequencing project: providing services to taxonomists for standard genome sequencing and annotation.</title>
        <authorList>
            <consortium name="The Broad Institute Genomics Platform"/>
            <consortium name="The Broad Institute Genome Sequencing Center for Infectious Disease"/>
            <person name="Wu L."/>
            <person name="Ma J."/>
        </authorList>
    </citation>
    <scope>NUCLEOTIDE SEQUENCE [LARGE SCALE GENOMIC DNA]</scope>
    <source>
        <strain evidence="19">JCM 17738</strain>
    </source>
</reference>
<comment type="similarity">
    <text evidence="3">Belongs to the AlaDH/PNT family.</text>
</comment>
<dbReference type="SMART" id="SM01003">
    <property type="entry name" value="AlaDh_PNT_N"/>
    <property type="match status" value="1"/>
</dbReference>
<name>A0ABP8JNW4_9MICO</name>
<evidence type="ECO:0000256" key="5">
    <source>
        <dbReference type="ARBA" id="ARBA00022475"/>
    </source>
</evidence>
<dbReference type="SUPFAM" id="SSF51735">
    <property type="entry name" value="NAD(P)-binding Rossmann-fold domains"/>
    <property type="match status" value="1"/>
</dbReference>
<evidence type="ECO:0000256" key="13">
    <source>
        <dbReference type="ARBA" id="ARBA00023136"/>
    </source>
</evidence>
<feature type="transmembrane region" description="Helical" evidence="15">
    <location>
        <begin position="426"/>
        <end position="443"/>
    </location>
</feature>
<dbReference type="EC" id="7.1.1.1" evidence="4"/>
<dbReference type="NCBIfam" id="NF006942">
    <property type="entry name" value="PRK09424.1"/>
    <property type="match status" value="1"/>
</dbReference>
<evidence type="ECO:0000256" key="1">
    <source>
        <dbReference type="ARBA" id="ARBA00003943"/>
    </source>
</evidence>
<keyword evidence="6" id="KW-0997">Cell inner membrane</keyword>
<dbReference type="InterPro" id="IPR036291">
    <property type="entry name" value="NAD(P)-bd_dom_sf"/>
</dbReference>
<keyword evidence="10" id="KW-1278">Translocase</keyword>
<evidence type="ECO:0000256" key="6">
    <source>
        <dbReference type="ARBA" id="ARBA00022519"/>
    </source>
</evidence>
<keyword evidence="9" id="KW-0521">NADP</keyword>
<accession>A0ABP8JNW4</accession>
<dbReference type="PROSITE" id="PS00837">
    <property type="entry name" value="ALADH_PNT_2"/>
    <property type="match status" value="1"/>
</dbReference>
<evidence type="ECO:0000256" key="3">
    <source>
        <dbReference type="ARBA" id="ARBA00005689"/>
    </source>
</evidence>
<dbReference type="Proteomes" id="UP001500390">
    <property type="component" value="Unassembled WGS sequence"/>
</dbReference>
<gene>
    <name evidence="18" type="ORF">GCM10023153_13620</name>
</gene>
<dbReference type="RefSeq" id="WP_159902781.1">
    <property type="nucleotide sequence ID" value="NZ_BAABFX010000022.1"/>
</dbReference>
<keyword evidence="8" id="KW-0547">Nucleotide-binding</keyword>
<evidence type="ECO:0000256" key="10">
    <source>
        <dbReference type="ARBA" id="ARBA00022967"/>
    </source>
</evidence>
<evidence type="ECO:0000313" key="18">
    <source>
        <dbReference type="EMBL" id="GAA4393540.1"/>
    </source>
</evidence>
<evidence type="ECO:0000259" key="16">
    <source>
        <dbReference type="SMART" id="SM01002"/>
    </source>
</evidence>
<evidence type="ECO:0000256" key="15">
    <source>
        <dbReference type="SAM" id="Phobius"/>
    </source>
</evidence>
<comment type="subcellular location">
    <subcellularLocation>
        <location evidence="2">Cell inner membrane</location>
        <topology evidence="2">Multi-pass membrane protein</topology>
    </subcellularLocation>
</comment>
<sequence length="516" mass="53437">MRIGVPRETRPGETRVAATPKTVEQIIALGYAVFVETGAGAASSFDDSAYARAGADVIDDAVWNADVLLKINAPSDAEIARLRPGQVVVSLLAPALNPDLVDALAARGVTALAMDAVPRISRAQSLDVLSSMANIGGYRAVVEAAHEFGSFFTGQVTAAGKVPPAKVLVVGAGVAGLAAIGTANSLGAIVRAFDARPEVGEQVESMGAEFLRIDVEETGPSADGYAKETSADFDAKAAALYAEQAADVDIVITTALIPGRPAPRLLTEAMVASMKPGSVIIDMASSNGGNVAGSVADEKVVTANGVTILGYTDLPGRLPTQASQLFGTNLVNLLKLLTPDKDGELTLDLDDVVQRGMTVVREGEVLWPPPPVQVSAAPAATDLVPASAAPAKPVKEPMSANRRLGLMGVGAALFLLVAAASPQPFLGHFMVFMLSVVIGFYVIGNVHHALHTPLMSVTNAISGIIVVGAILQVGHDTWLVTVLAFIGILVASINVFGGFRVTARMLQMFTREEPAR</sequence>
<keyword evidence="7 15" id="KW-0812">Transmembrane</keyword>
<dbReference type="InterPro" id="IPR007698">
    <property type="entry name" value="AlaDH/PNT_NAD(H)-bd"/>
</dbReference>
<evidence type="ECO:0000256" key="7">
    <source>
        <dbReference type="ARBA" id="ARBA00022692"/>
    </source>
</evidence>
<evidence type="ECO:0000256" key="12">
    <source>
        <dbReference type="ARBA" id="ARBA00023027"/>
    </source>
</evidence>
<dbReference type="InterPro" id="IPR026255">
    <property type="entry name" value="NADP_transhyd_a"/>
</dbReference>
<comment type="caution">
    <text evidence="18">The sequence shown here is derived from an EMBL/GenBank/DDBJ whole genome shotgun (WGS) entry which is preliminary data.</text>
</comment>
<feature type="transmembrane region" description="Helical" evidence="15">
    <location>
        <begin position="404"/>
        <end position="420"/>
    </location>
</feature>
<dbReference type="Pfam" id="PF01262">
    <property type="entry name" value="AlaDh_PNT_C"/>
    <property type="match status" value="1"/>
</dbReference>
<keyword evidence="12" id="KW-0520">NAD</keyword>
<evidence type="ECO:0000256" key="11">
    <source>
        <dbReference type="ARBA" id="ARBA00022989"/>
    </source>
</evidence>
<dbReference type="SMART" id="SM01002">
    <property type="entry name" value="AlaDh_PNT_C"/>
    <property type="match status" value="1"/>
</dbReference>
<dbReference type="Pfam" id="PF12769">
    <property type="entry name" value="PNTB_4TM"/>
    <property type="match status" value="1"/>
</dbReference>
<feature type="transmembrane region" description="Helical" evidence="15">
    <location>
        <begin position="477"/>
        <end position="499"/>
    </location>
</feature>
<dbReference type="PIRSF" id="PIRSF000203">
    <property type="entry name" value="NADP_transhydrogenase_alpha"/>
    <property type="match status" value="1"/>
</dbReference>